<evidence type="ECO:0000256" key="1">
    <source>
        <dbReference type="SAM" id="Phobius"/>
    </source>
</evidence>
<accession>A0ABD3S449</accession>
<feature type="transmembrane region" description="Helical" evidence="1">
    <location>
        <begin position="28"/>
        <end position="48"/>
    </location>
</feature>
<dbReference type="Proteomes" id="UP001634393">
    <property type="component" value="Unassembled WGS sequence"/>
</dbReference>
<organism evidence="2 3">
    <name type="scientific">Penstemon smallii</name>
    <dbReference type="NCBI Taxonomy" id="265156"/>
    <lineage>
        <taxon>Eukaryota</taxon>
        <taxon>Viridiplantae</taxon>
        <taxon>Streptophyta</taxon>
        <taxon>Embryophyta</taxon>
        <taxon>Tracheophyta</taxon>
        <taxon>Spermatophyta</taxon>
        <taxon>Magnoliopsida</taxon>
        <taxon>eudicotyledons</taxon>
        <taxon>Gunneridae</taxon>
        <taxon>Pentapetalae</taxon>
        <taxon>asterids</taxon>
        <taxon>lamiids</taxon>
        <taxon>Lamiales</taxon>
        <taxon>Plantaginaceae</taxon>
        <taxon>Cheloneae</taxon>
        <taxon>Penstemon</taxon>
    </lineage>
</organism>
<name>A0ABD3S449_9LAMI</name>
<evidence type="ECO:0000313" key="3">
    <source>
        <dbReference type="Proteomes" id="UP001634393"/>
    </source>
</evidence>
<reference evidence="2 3" key="1">
    <citation type="submission" date="2024-12" db="EMBL/GenBank/DDBJ databases">
        <title>The unique morphological basis and parallel evolutionary history of personate flowers in Penstemon.</title>
        <authorList>
            <person name="Depatie T.H."/>
            <person name="Wessinger C.A."/>
        </authorList>
    </citation>
    <scope>NUCLEOTIDE SEQUENCE [LARGE SCALE GENOMIC DNA]</scope>
    <source>
        <strain evidence="2">WTNN_2</strain>
        <tissue evidence="2">Leaf</tissue>
    </source>
</reference>
<dbReference type="AlphaFoldDB" id="A0ABD3S449"/>
<gene>
    <name evidence="2" type="ORF">ACJIZ3_005178</name>
</gene>
<protein>
    <submittedName>
        <fullName evidence="2">Uncharacterized protein</fullName>
    </submittedName>
</protein>
<keyword evidence="3" id="KW-1185">Reference proteome</keyword>
<keyword evidence="1" id="KW-0472">Membrane</keyword>
<sequence length="74" mass="8613">MSTVCYFIFGIPSGVLMAYKFKMGVQGIWYGMVIGLCLQTCLLLWMIWNTNWNKEVSISNKNTDNCFKYIISKR</sequence>
<dbReference type="EMBL" id="JBJXBP010000007">
    <property type="protein sequence ID" value="KAL3819273.1"/>
    <property type="molecule type" value="Genomic_DNA"/>
</dbReference>
<proteinExistence type="predicted"/>
<evidence type="ECO:0000313" key="2">
    <source>
        <dbReference type="EMBL" id="KAL3819273.1"/>
    </source>
</evidence>
<keyword evidence="1" id="KW-0812">Transmembrane</keyword>
<keyword evidence="1" id="KW-1133">Transmembrane helix</keyword>
<comment type="caution">
    <text evidence="2">The sequence shown here is derived from an EMBL/GenBank/DDBJ whole genome shotgun (WGS) entry which is preliminary data.</text>
</comment>